<feature type="transmembrane region" description="Helical" evidence="12">
    <location>
        <begin position="390"/>
        <end position="410"/>
    </location>
</feature>
<dbReference type="FunFam" id="3.30.565.10:FF:000006">
    <property type="entry name" value="Sensor histidine kinase WalK"/>
    <property type="match status" value="1"/>
</dbReference>
<evidence type="ECO:0000256" key="6">
    <source>
        <dbReference type="ARBA" id="ARBA00022679"/>
    </source>
</evidence>
<dbReference type="InterPro" id="IPR005467">
    <property type="entry name" value="His_kinase_dom"/>
</dbReference>
<dbReference type="Pfam" id="PF22673">
    <property type="entry name" value="MCP-like_PDC_1"/>
    <property type="match status" value="1"/>
</dbReference>
<dbReference type="STRING" id="49186.SAMN05421647_101339"/>
<evidence type="ECO:0000259" key="14">
    <source>
        <dbReference type="PROSITE" id="PS50885"/>
    </source>
</evidence>
<keyword evidence="4" id="KW-1003">Cell membrane</keyword>
<keyword evidence="16" id="KW-1185">Reference proteome</keyword>
<dbReference type="EC" id="2.7.13.3" evidence="3"/>
<evidence type="ECO:0000256" key="2">
    <source>
        <dbReference type="ARBA" id="ARBA00004651"/>
    </source>
</evidence>
<evidence type="ECO:0000313" key="16">
    <source>
        <dbReference type="Proteomes" id="UP000186895"/>
    </source>
</evidence>
<dbReference type="InterPro" id="IPR003594">
    <property type="entry name" value="HATPase_dom"/>
</dbReference>
<dbReference type="InterPro" id="IPR003660">
    <property type="entry name" value="HAMP_dom"/>
</dbReference>
<dbReference type="RefSeq" id="WP_175611948.1">
    <property type="nucleotide sequence ID" value="NZ_FTMN01000001.1"/>
</dbReference>
<dbReference type="CDD" id="cd12912">
    <property type="entry name" value="PDC2_MCP_like"/>
    <property type="match status" value="1"/>
</dbReference>
<evidence type="ECO:0000313" key="15">
    <source>
        <dbReference type="EMBL" id="SIP91762.1"/>
    </source>
</evidence>
<dbReference type="SMART" id="SM00388">
    <property type="entry name" value="HisKA"/>
    <property type="match status" value="1"/>
</dbReference>
<evidence type="ECO:0000256" key="3">
    <source>
        <dbReference type="ARBA" id="ARBA00012438"/>
    </source>
</evidence>
<comment type="catalytic activity">
    <reaction evidence="1">
        <text>ATP + protein L-histidine = ADP + protein N-phospho-L-histidine.</text>
        <dbReference type="EC" id="2.7.13.3"/>
    </reaction>
</comment>
<reference evidence="15 16" key="1">
    <citation type="submission" date="2017-01" db="EMBL/GenBank/DDBJ databases">
        <authorList>
            <person name="Mah S.A."/>
            <person name="Swanson W.J."/>
            <person name="Moy G.W."/>
            <person name="Vacquier V.D."/>
        </authorList>
    </citation>
    <scope>NUCLEOTIDE SEQUENCE [LARGE SCALE GENOMIC DNA]</scope>
    <source>
        <strain evidence="15 16">DSM 7027</strain>
    </source>
</reference>
<dbReference type="InterPro" id="IPR036097">
    <property type="entry name" value="HisK_dim/P_sf"/>
</dbReference>
<dbReference type="Proteomes" id="UP000186895">
    <property type="component" value="Unassembled WGS sequence"/>
</dbReference>
<dbReference type="Pfam" id="PF02518">
    <property type="entry name" value="HATPase_c"/>
    <property type="match status" value="1"/>
</dbReference>
<dbReference type="AlphaFoldDB" id="A0A1N6NIA8"/>
<comment type="subcellular location">
    <subcellularLocation>
        <location evidence="2">Cell membrane</location>
        <topology evidence="2">Multi-pass membrane protein</topology>
    </subcellularLocation>
</comment>
<dbReference type="InterPro" id="IPR050736">
    <property type="entry name" value="Sensor_HK_Regulatory"/>
</dbReference>
<evidence type="ECO:0000256" key="4">
    <source>
        <dbReference type="ARBA" id="ARBA00022475"/>
    </source>
</evidence>
<dbReference type="Pfam" id="PF00512">
    <property type="entry name" value="HisKA"/>
    <property type="match status" value="1"/>
</dbReference>
<dbReference type="SUPFAM" id="SSF103190">
    <property type="entry name" value="Sensory domain-like"/>
    <property type="match status" value="1"/>
</dbReference>
<dbReference type="InterPro" id="IPR036890">
    <property type="entry name" value="HATPase_C_sf"/>
</dbReference>
<accession>A0A1N6NIA8</accession>
<feature type="transmembrane region" description="Helical" evidence="12">
    <location>
        <begin position="25"/>
        <end position="49"/>
    </location>
</feature>
<gene>
    <name evidence="15" type="ORF">SAMN05421647_101339</name>
</gene>
<evidence type="ECO:0000256" key="7">
    <source>
        <dbReference type="ARBA" id="ARBA00022692"/>
    </source>
</evidence>
<dbReference type="Gene3D" id="3.30.565.10">
    <property type="entry name" value="Histidine kinase-like ATPase, C-terminal domain"/>
    <property type="match status" value="1"/>
</dbReference>
<keyword evidence="8 15" id="KW-0418">Kinase</keyword>
<dbReference type="EMBL" id="FTMN01000001">
    <property type="protein sequence ID" value="SIP91762.1"/>
    <property type="molecule type" value="Genomic_DNA"/>
</dbReference>
<dbReference type="PRINTS" id="PR00344">
    <property type="entry name" value="BCTRLSENSOR"/>
</dbReference>
<dbReference type="Gene3D" id="1.10.287.130">
    <property type="match status" value="1"/>
</dbReference>
<feature type="domain" description="Histidine kinase" evidence="13">
    <location>
        <begin position="478"/>
        <end position="697"/>
    </location>
</feature>
<name>A0A1N6NIA8_9GAMM</name>
<dbReference type="SMART" id="SM00387">
    <property type="entry name" value="HATPase_c"/>
    <property type="match status" value="1"/>
</dbReference>
<evidence type="ECO:0000259" key="13">
    <source>
        <dbReference type="PROSITE" id="PS50109"/>
    </source>
</evidence>
<dbReference type="InterPro" id="IPR029151">
    <property type="entry name" value="Sensor-like_sf"/>
</dbReference>
<dbReference type="PROSITE" id="PS50109">
    <property type="entry name" value="HIS_KIN"/>
    <property type="match status" value="1"/>
</dbReference>
<dbReference type="PANTHER" id="PTHR43711">
    <property type="entry name" value="TWO-COMPONENT HISTIDINE KINASE"/>
    <property type="match status" value="1"/>
</dbReference>
<keyword evidence="11 12" id="KW-0472">Membrane</keyword>
<keyword evidence="6" id="KW-0808">Transferase</keyword>
<dbReference type="CDD" id="cd16922">
    <property type="entry name" value="HATPase_EvgS-ArcB-TorS-like"/>
    <property type="match status" value="1"/>
</dbReference>
<keyword evidence="10" id="KW-0902">Two-component regulatory system</keyword>
<evidence type="ECO:0000256" key="9">
    <source>
        <dbReference type="ARBA" id="ARBA00022989"/>
    </source>
</evidence>
<dbReference type="CDD" id="cd00082">
    <property type="entry name" value="HisKA"/>
    <property type="match status" value="1"/>
</dbReference>
<keyword evidence="7 12" id="KW-0812">Transmembrane</keyword>
<dbReference type="GO" id="GO:0000155">
    <property type="term" value="F:phosphorelay sensor kinase activity"/>
    <property type="evidence" value="ECO:0007669"/>
    <property type="project" value="InterPro"/>
</dbReference>
<proteinExistence type="predicted"/>
<dbReference type="GO" id="GO:0005886">
    <property type="term" value="C:plasma membrane"/>
    <property type="evidence" value="ECO:0007669"/>
    <property type="project" value="UniProtKB-SubCell"/>
</dbReference>
<evidence type="ECO:0000256" key="12">
    <source>
        <dbReference type="SAM" id="Phobius"/>
    </source>
</evidence>
<sequence length="700" mass="78094">MNAPTPSAPSAKASTKKLSTQRWMWLNLLRSALIPLLLVETGLIAIYLFSNAYIRDSNISVLRGQADEQLANTARLEVDVIDRQLQEIQGLTQVYRDDVQRLLNQPYPQVDSLPPEYGRTEQGVLFSKADNGDAASFYSGFTPPEQQDLGKVVQLEASDPLMLSIMNANPLVNAIYFNSWDSYNRIYPWFQTQEQYPPEMDIPQYNFYYDADAEHNPDRGVVWTEVYVDPAGQGWMMSAAAPVYRGDFLEGVVGIDITVETIVQQILGLDIPWGGYAVLLNRSGTIMALPGKGEQDFGLKELTEHSYQKAITEESFKPEQFNINTRDDTQALAEAIKNSPSGGSSIMLQGSTKRVAWQEIDATGWTLLTIVDEAEVYREATTLAERFTQVGYLLIAGLVVFYLCFFAYMWRRSISMSRSISTPLQRLNQLMAEIGRERYEQPLPRFTLLELQQSAEEVVQMGEALGCANRAKNQFLSSISHELRTPMTSIIGFAQLLKSSDQLSEEDQECLDEILHSGGHLLRLINDVLELAQVQSESNHIPGELVEVRSVVSSALRISEPQARGKEIALHVSPAPENEALEVFADGSRLCQVLINLMSNAIKYNNPGGEVQVRWFAKDETTLRIEVQDNGVGIGSEKLSELFQPFNRLGYETSNIQGTGIGLTISKRLIELMGGDIGCDTEEGSGSTFWLDLPRGPQEE</sequence>
<evidence type="ECO:0000256" key="8">
    <source>
        <dbReference type="ARBA" id="ARBA00022777"/>
    </source>
</evidence>
<dbReference type="CDD" id="cd12913">
    <property type="entry name" value="PDC1_MCP_like"/>
    <property type="match status" value="1"/>
</dbReference>
<feature type="domain" description="HAMP" evidence="14">
    <location>
        <begin position="418"/>
        <end position="470"/>
    </location>
</feature>
<evidence type="ECO:0000256" key="10">
    <source>
        <dbReference type="ARBA" id="ARBA00023012"/>
    </source>
</evidence>
<evidence type="ECO:0000256" key="11">
    <source>
        <dbReference type="ARBA" id="ARBA00023136"/>
    </source>
</evidence>
<keyword evidence="5" id="KW-0597">Phosphoprotein</keyword>
<dbReference type="PROSITE" id="PS50885">
    <property type="entry name" value="HAMP"/>
    <property type="match status" value="1"/>
</dbReference>
<dbReference type="eggNOG" id="COG2205">
    <property type="taxonomic scope" value="Bacteria"/>
</dbReference>
<dbReference type="Gene3D" id="3.30.450.20">
    <property type="entry name" value="PAS domain"/>
    <property type="match status" value="1"/>
</dbReference>
<dbReference type="PANTHER" id="PTHR43711:SF26">
    <property type="entry name" value="SENSOR HISTIDINE KINASE RCSC"/>
    <property type="match status" value="1"/>
</dbReference>
<evidence type="ECO:0000256" key="5">
    <source>
        <dbReference type="ARBA" id="ARBA00022553"/>
    </source>
</evidence>
<dbReference type="InterPro" id="IPR003661">
    <property type="entry name" value="HisK_dim/P_dom"/>
</dbReference>
<organism evidence="15 16">
    <name type="scientific">Marinobacterium stanieri</name>
    <dbReference type="NCBI Taxonomy" id="49186"/>
    <lineage>
        <taxon>Bacteria</taxon>
        <taxon>Pseudomonadati</taxon>
        <taxon>Pseudomonadota</taxon>
        <taxon>Gammaproteobacteria</taxon>
        <taxon>Oceanospirillales</taxon>
        <taxon>Oceanospirillaceae</taxon>
        <taxon>Marinobacterium</taxon>
    </lineage>
</organism>
<dbReference type="SUPFAM" id="SSF47384">
    <property type="entry name" value="Homodimeric domain of signal transducing histidine kinase"/>
    <property type="match status" value="1"/>
</dbReference>
<keyword evidence="9 12" id="KW-1133">Transmembrane helix</keyword>
<dbReference type="InterPro" id="IPR004358">
    <property type="entry name" value="Sig_transdc_His_kin-like_C"/>
</dbReference>
<dbReference type="FunFam" id="1.10.287.130:FF:000001">
    <property type="entry name" value="Two-component sensor histidine kinase"/>
    <property type="match status" value="1"/>
</dbReference>
<dbReference type="SUPFAM" id="SSF55874">
    <property type="entry name" value="ATPase domain of HSP90 chaperone/DNA topoisomerase II/histidine kinase"/>
    <property type="match status" value="1"/>
</dbReference>
<protein>
    <recommendedName>
        <fullName evidence="3">histidine kinase</fullName>
        <ecNumber evidence="3">2.7.13.3</ecNumber>
    </recommendedName>
</protein>
<evidence type="ECO:0000256" key="1">
    <source>
        <dbReference type="ARBA" id="ARBA00000085"/>
    </source>
</evidence>